<evidence type="ECO:0000313" key="5">
    <source>
        <dbReference type="EMBL" id="BAD60505.1"/>
    </source>
</evidence>
<feature type="domain" description="Carboxyltransferase" evidence="4">
    <location>
        <begin position="14"/>
        <end position="217"/>
    </location>
</feature>
<keyword evidence="1" id="KW-0547">Nucleotide-binding</keyword>
<dbReference type="SUPFAM" id="SSF50891">
    <property type="entry name" value="Cyclophilin-like"/>
    <property type="match status" value="1"/>
</dbReference>
<dbReference type="STRING" id="247156.NFA_56530"/>
<gene>
    <name evidence="5" type="ordered locus">NFA_56530</name>
</gene>
<dbReference type="eggNOG" id="COG2049">
    <property type="taxonomic scope" value="Bacteria"/>
</dbReference>
<proteinExistence type="predicted"/>
<accession>Q5YMT6</accession>
<dbReference type="InterPro" id="IPR003833">
    <property type="entry name" value="CT_C_D"/>
</dbReference>
<keyword evidence="6" id="KW-1185">Reference proteome</keyword>
<evidence type="ECO:0000259" key="4">
    <source>
        <dbReference type="SMART" id="SM00796"/>
    </source>
</evidence>
<dbReference type="Gene3D" id="2.40.100.10">
    <property type="entry name" value="Cyclophilin-like"/>
    <property type="match status" value="1"/>
</dbReference>
<dbReference type="AlphaFoldDB" id="Q5YMT6"/>
<dbReference type="Gene3D" id="3.30.1360.40">
    <property type="match status" value="1"/>
</dbReference>
<organism evidence="5 6">
    <name type="scientific">Nocardia farcinica (strain IFM 10152)</name>
    <dbReference type="NCBI Taxonomy" id="247156"/>
    <lineage>
        <taxon>Bacteria</taxon>
        <taxon>Bacillati</taxon>
        <taxon>Actinomycetota</taxon>
        <taxon>Actinomycetes</taxon>
        <taxon>Mycobacteriales</taxon>
        <taxon>Nocardiaceae</taxon>
        <taxon>Nocardia</taxon>
    </lineage>
</organism>
<evidence type="ECO:0000256" key="1">
    <source>
        <dbReference type="ARBA" id="ARBA00022741"/>
    </source>
</evidence>
<evidence type="ECO:0000256" key="3">
    <source>
        <dbReference type="ARBA" id="ARBA00022840"/>
    </source>
</evidence>
<dbReference type="PANTHER" id="PTHR34698:SF2">
    <property type="entry name" value="5-OXOPROLINASE SUBUNIT B"/>
    <property type="match status" value="1"/>
</dbReference>
<dbReference type="InterPro" id="IPR010016">
    <property type="entry name" value="PxpB"/>
</dbReference>
<dbReference type="GO" id="GO:0016787">
    <property type="term" value="F:hydrolase activity"/>
    <property type="evidence" value="ECO:0007669"/>
    <property type="project" value="UniProtKB-KW"/>
</dbReference>
<keyword evidence="2" id="KW-0378">Hydrolase</keyword>
<dbReference type="GO" id="GO:0005524">
    <property type="term" value="F:ATP binding"/>
    <property type="evidence" value="ECO:0007669"/>
    <property type="project" value="UniProtKB-KW"/>
</dbReference>
<evidence type="ECO:0000313" key="6">
    <source>
        <dbReference type="Proteomes" id="UP000006820"/>
    </source>
</evidence>
<sequence>MTGTGAVAKDAEQWWIRAAGDRAWLLYPGSAITAARVAAQLRERPIEGVQDVLPAAETVLVTVLSPAHAEPVRRALAALLTPGGAVSRETVGVASLSDSETAPEPVEIPVRYDGADLAHVAELLGTSVPAVIEAHTGTVWRCGFVGFAPGFGYLEAPDRRLTVPRRDRARTAIPAGAVALAGGYSAVYPRSTPGGWQLIGHTDAVLWDVDRDPPALIRAGSAVRFVAVDR</sequence>
<dbReference type="PANTHER" id="PTHR34698">
    <property type="entry name" value="5-OXOPROLINASE SUBUNIT B"/>
    <property type="match status" value="1"/>
</dbReference>
<dbReference type="InterPro" id="IPR029000">
    <property type="entry name" value="Cyclophilin-like_dom_sf"/>
</dbReference>
<dbReference type="SMART" id="SM00796">
    <property type="entry name" value="AHS1"/>
    <property type="match status" value="1"/>
</dbReference>
<name>Q5YMT6_NOCFA</name>
<dbReference type="SUPFAM" id="SSF160467">
    <property type="entry name" value="PH0987 N-terminal domain-like"/>
    <property type="match status" value="1"/>
</dbReference>
<dbReference type="EMBL" id="AP006618">
    <property type="protein sequence ID" value="BAD60505.1"/>
    <property type="molecule type" value="Genomic_DNA"/>
</dbReference>
<protein>
    <recommendedName>
        <fullName evidence="4">Carboxyltransferase domain-containing protein</fullName>
    </recommendedName>
</protein>
<dbReference type="Proteomes" id="UP000006820">
    <property type="component" value="Chromosome"/>
</dbReference>
<reference evidence="5 6" key="1">
    <citation type="journal article" date="2004" name="Proc. Natl. Acad. Sci. U.S.A.">
        <title>The complete genomic sequence of Nocardia farcinica IFM 10152.</title>
        <authorList>
            <person name="Ishikawa J."/>
            <person name="Yamashita A."/>
            <person name="Mikami Y."/>
            <person name="Hoshino Y."/>
            <person name="Kurita H."/>
            <person name="Hotta K."/>
            <person name="Shiba T."/>
            <person name="Hattori M."/>
        </authorList>
    </citation>
    <scope>NUCLEOTIDE SEQUENCE [LARGE SCALE GENOMIC DNA]</scope>
    <source>
        <strain evidence="5 6">IFM 10152</strain>
    </source>
</reference>
<keyword evidence="3" id="KW-0067">ATP-binding</keyword>
<evidence type="ECO:0000256" key="2">
    <source>
        <dbReference type="ARBA" id="ARBA00022801"/>
    </source>
</evidence>
<dbReference type="Pfam" id="PF02682">
    <property type="entry name" value="CT_C_D"/>
    <property type="match status" value="1"/>
</dbReference>
<dbReference type="HOGENOM" id="CLU_020207_0_1_11"/>
<dbReference type="KEGG" id="nfa:NFA_56530"/>